<name>A0ABT8KXH0_9BACT</name>
<evidence type="ECO:0000313" key="2">
    <source>
        <dbReference type="Proteomes" id="UP001172082"/>
    </source>
</evidence>
<protein>
    <recommendedName>
        <fullName evidence="3">TfoX N-terminal domain-containing protein</fullName>
    </recommendedName>
</protein>
<proteinExistence type="predicted"/>
<sequence>MPRKEKKSIPAEQLELYEKLVESIPELEINSTFGFPYTSLNGHMFSLLSKSGFVGIRLPKQERETFLKKYNSTIYKPEPGPLLKEYVTVPNDLLTDIETLKKYLSISLEYVKTLKPKPAKKKK</sequence>
<gene>
    <name evidence="1" type="ORF">QQ008_29250</name>
</gene>
<accession>A0ABT8KXH0</accession>
<evidence type="ECO:0000313" key="1">
    <source>
        <dbReference type="EMBL" id="MDN5205506.1"/>
    </source>
</evidence>
<organism evidence="1 2">
    <name type="scientific">Splendidivirga corallicola</name>
    <dbReference type="NCBI Taxonomy" id="3051826"/>
    <lineage>
        <taxon>Bacteria</taxon>
        <taxon>Pseudomonadati</taxon>
        <taxon>Bacteroidota</taxon>
        <taxon>Cytophagia</taxon>
        <taxon>Cytophagales</taxon>
        <taxon>Splendidivirgaceae</taxon>
        <taxon>Splendidivirga</taxon>
    </lineage>
</organism>
<comment type="caution">
    <text evidence="1">The sequence shown here is derived from an EMBL/GenBank/DDBJ whole genome shotgun (WGS) entry which is preliminary data.</text>
</comment>
<dbReference type="EMBL" id="JAUJEA010000019">
    <property type="protein sequence ID" value="MDN5205506.1"/>
    <property type="molecule type" value="Genomic_DNA"/>
</dbReference>
<dbReference type="RefSeq" id="WP_346755528.1">
    <property type="nucleotide sequence ID" value="NZ_JAUJEA010000019.1"/>
</dbReference>
<evidence type="ECO:0008006" key="3">
    <source>
        <dbReference type="Google" id="ProtNLM"/>
    </source>
</evidence>
<dbReference type="Proteomes" id="UP001172082">
    <property type="component" value="Unassembled WGS sequence"/>
</dbReference>
<dbReference type="SUPFAM" id="SSF159894">
    <property type="entry name" value="YgaC/TfoX-N like"/>
    <property type="match status" value="1"/>
</dbReference>
<keyword evidence="2" id="KW-1185">Reference proteome</keyword>
<reference evidence="1" key="1">
    <citation type="submission" date="2023-06" db="EMBL/GenBank/DDBJ databases">
        <title>Genomic of Parafulvivirga corallium.</title>
        <authorList>
            <person name="Wang G."/>
        </authorList>
    </citation>
    <scope>NUCLEOTIDE SEQUENCE</scope>
    <source>
        <strain evidence="1">BMA10</strain>
    </source>
</reference>
<dbReference type="Gene3D" id="3.30.1460.30">
    <property type="entry name" value="YgaC/TfoX-N like chaperone"/>
    <property type="match status" value="1"/>
</dbReference>